<dbReference type="InterPro" id="IPR001451">
    <property type="entry name" value="Hexapep"/>
</dbReference>
<accession>A0A4Z0F7S9</accession>
<dbReference type="InterPro" id="IPR011004">
    <property type="entry name" value="Trimer_LpxA-like_sf"/>
</dbReference>
<comment type="caution">
    <text evidence="4">The sequence shown here is derived from an EMBL/GenBank/DDBJ whole genome shotgun (WGS) entry which is preliminary data.</text>
</comment>
<reference evidence="4 5" key="1">
    <citation type="journal article" date="2019" name="ISME J.">
        <title>Candidatus Macondimonas diazotrophica, a novel gammaproteobacterial genus dominating crude-oil-contaminated coastal sediments.</title>
        <authorList>
            <person name="Karthikeyan S."/>
            <person name="Konstantinidis K."/>
        </authorList>
    </citation>
    <scope>NUCLEOTIDE SEQUENCE [LARGE SCALE GENOMIC DNA]</scope>
    <source>
        <strain evidence="4 5">KTK01</strain>
    </source>
</reference>
<keyword evidence="2" id="KW-0677">Repeat</keyword>
<dbReference type="GO" id="GO:0016746">
    <property type="term" value="F:acyltransferase activity"/>
    <property type="evidence" value="ECO:0007669"/>
    <property type="project" value="UniProtKB-KW"/>
</dbReference>
<dbReference type="AlphaFoldDB" id="A0A4Z0F7S9"/>
<gene>
    <name evidence="4" type="ORF">E4680_12225</name>
</gene>
<dbReference type="CDD" id="cd04647">
    <property type="entry name" value="LbH_MAT_like"/>
    <property type="match status" value="1"/>
</dbReference>
<evidence type="ECO:0000313" key="5">
    <source>
        <dbReference type="Proteomes" id="UP000297890"/>
    </source>
</evidence>
<keyword evidence="1 4" id="KW-0808">Transferase</keyword>
<evidence type="ECO:0000256" key="3">
    <source>
        <dbReference type="ARBA" id="ARBA00023315"/>
    </source>
</evidence>
<dbReference type="EMBL" id="SRIO01000021">
    <property type="protein sequence ID" value="TFZ81516.1"/>
    <property type="molecule type" value="Genomic_DNA"/>
</dbReference>
<evidence type="ECO:0000256" key="1">
    <source>
        <dbReference type="ARBA" id="ARBA00022679"/>
    </source>
</evidence>
<keyword evidence="5" id="KW-1185">Reference proteome</keyword>
<keyword evidence="3 4" id="KW-0012">Acyltransferase</keyword>
<dbReference type="SUPFAM" id="SSF51161">
    <property type="entry name" value="Trimeric LpxA-like enzymes"/>
    <property type="match status" value="1"/>
</dbReference>
<evidence type="ECO:0000313" key="4">
    <source>
        <dbReference type="EMBL" id="TFZ81516.1"/>
    </source>
</evidence>
<dbReference type="PROSITE" id="PS00101">
    <property type="entry name" value="HEXAPEP_TRANSFERASES"/>
    <property type="match status" value="1"/>
</dbReference>
<evidence type="ECO:0000256" key="2">
    <source>
        <dbReference type="ARBA" id="ARBA00022737"/>
    </source>
</evidence>
<dbReference type="InterPro" id="IPR018357">
    <property type="entry name" value="Hexapep_transf_CS"/>
</dbReference>
<dbReference type="Proteomes" id="UP000297890">
    <property type="component" value="Unassembled WGS sequence"/>
</dbReference>
<dbReference type="Gene3D" id="2.160.10.10">
    <property type="entry name" value="Hexapeptide repeat proteins"/>
    <property type="match status" value="1"/>
</dbReference>
<organism evidence="4 5">
    <name type="scientific">Candidatus Macondimonas diazotrophica</name>
    <dbReference type="NCBI Taxonomy" id="2305248"/>
    <lineage>
        <taxon>Bacteria</taxon>
        <taxon>Pseudomonadati</taxon>
        <taxon>Pseudomonadota</taxon>
        <taxon>Gammaproteobacteria</taxon>
        <taxon>Chromatiales</taxon>
        <taxon>Ectothiorhodospiraceae</taxon>
        <taxon>Candidatus Macondimonas</taxon>
    </lineage>
</organism>
<dbReference type="OrthoDB" id="9815592at2"/>
<dbReference type="Pfam" id="PF00132">
    <property type="entry name" value="Hexapep"/>
    <property type="match status" value="1"/>
</dbReference>
<name>A0A4Z0F7S9_9GAMM</name>
<dbReference type="RefSeq" id="WP_135282701.1">
    <property type="nucleotide sequence ID" value="NZ_SRIO01000021.1"/>
</dbReference>
<dbReference type="InterPro" id="IPR051159">
    <property type="entry name" value="Hexapeptide_acetyltransf"/>
</dbReference>
<sequence length="225" mass="25155">MKAWLLRQLPSAWRQAARARVNAWRRDRKAPRMLRGYADATGQWRAWVRMSDTAVIQCPEQVILEDRCFVWHYTILDGTGGLEIGEGSHIGAWVGIFTHSSHLSMRIYGRHYLDVPQNQRVGFRTAPVRIGRFVGIGAGSLIMPGVTIGDGAAIAAGSIVQSDIPPHVLAGGNPARVIRNMRRFDQRMLREHPELLPWYEEWQQDAGGRTAANAASETGSPVRHE</sequence>
<proteinExistence type="predicted"/>
<protein>
    <submittedName>
        <fullName evidence="4">Acyltransferase</fullName>
    </submittedName>
</protein>
<dbReference type="PANTHER" id="PTHR23416">
    <property type="entry name" value="SIALIC ACID SYNTHASE-RELATED"/>
    <property type="match status" value="1"/>
</dbReference>